<dbReference type="Gene3D" id="1.10.10.10">
    <property type="entry name" value="Winged helix-like DNA-binding domain superfamily/Winged helix DNA-binding domain"/>
    <property type="match status" value="1"/>
</dbReference>
<dbReference type="CDD" id="cd00383">
    <property type="entry name" value="trans_reg_C"/>
    <property type="match status" value="1"/>
</dbReference>
<dbReference type="AlphaFoldDB" id="A0A4R6XTJ4"/>
<dbReference type="InterPro" id="IPR036388">
    <property type="entry name" value="WH-like_DNA-bd_sf"/>
</dbReference>
<feature type="domain" description="OmpR/PhoB-type" evidence="3">
    <location>
        <begin position="1"/>
        <end position="95"/>
    </location>
</feature>
<dbReference type="Proteomes" id="UP000295724">
    <property type="component" value="Unassembled WGS sequence"/>
</dbReference>
<protein>
    <submittedName>
        <fullName evidence="4">DNA-binding winged helix-turn-helix (WHTH) protein</fullName>
    </submittedName>
</protein>
<keyword evidence="5" id="KW-1185">Reference proteome</keyword>
<evidence type="ECO:0000259" key="3">
    <source>
        <dbReference type="PROSITE" id="PS51755"/>
    </source>
</evidence>
<name>A0A4R6XTJ4_9GAMM</name>
<sequence length="292" mass="33913">MILTLGPYKADTKTYRVSRSDQLLKWGDKASQLFVLLLENSPQTISKETIFAQVWQGRVVTENSLYKTIGTLRKTLNKDGIEIESVFGEGYRIIADDSMDSVQSIEFTQKNKKTSKLKYLPLLLLIPLIWFSHDYQKATLLFGKMKRLQQNLAVTKQAFISQVNVRNELGELLSQRFELNPEDSWEKRFYQLYDQMNAQERFLCQQTRAYTEGPLYEKNQAALSLLNNHPELSLELPMAQELITHLTIWLNKYHRVFKGSEKMCLLYVGVEDGAKYPSEFDAQLAAWINQHQ</sequence>
<dbReference type="GO" id="GO:0006355">
    <property type="term" value="P:regulation of DNA-templated transcription"/>
    <property type="evidence" value="ECO:0007669"/>
    <property type="project" value="InterPro"/>
</dbReference>
<dbReference type="GO" id="GO:0003677">
    <property type="term" value="F:DNA binding"/>
    <property type="evidence" value="ECO:0007669"/>
    <property type="project" value="UniProtKB-UniRule"/>
</dbReference>
<reference evidence="4 5" key="1">
    <citation type="submission" date="2019-03" db="EMBL/GenBank/DDBJ databases">
        <title>Genomic Encyclopedia of Type Strains, Phase IV (KMG-IV): sequencing the most valuable type-strain genomes for metagenomic binning, comparative biology and taxonomic classification.</title>
        <authorList>
            <person name="Goeker M."/>
        </authorList>
    </citation>
    <scope>NUCLEOTIDE SEQUENCE [LARGE SCALE GENOMIC DNA]</scope>
    <source>
        <strain evidence="4 5">DSM 25488</strain>
    </source>
</reference>
<evidence type="ECO:0000256" key="1">
    <source>
        <dbReference type="ARBA" id="ARBA00023125"/>
    </source>
</evidence>
<evidence type="ECO:0000313" key="5">
    <source>
        <dbReference type="Proteomes" id="UP000295724"/>
    </source>
</evidence>
<evidence type="ECO:0000256" key="2">
    <source>
        <dbReference type="PROSITE-ProRule" id="PRU01091"/>
    </source>
</evidence>
<accession>A0A4R6XTJ4</accession>
<comment type="caution">
    <text evidence="4">The sequence shown here is derived from an EMBL/GenBank/DDBJ whole genome shotgun (WGS) entry which is preliminary data.</text>
</comment>
<evidence type="ECO:0000313" key="4">
    <source>
        <dbReference type="EMBL" id="TDR23285.1"/>
    </source>
</evidence>
<dbReference type="SUPFAM" id="SSF46894">
    <property type="entry name" value="C-terminal effector domain of the bipartite response regulators"/>
    <property type="match status" value="1"/>
</dbReference>
<dbReference type="InterPro" id="IPR001867">
    <property type="entry name" value="OmpR/PhoB-type_DNA-bd"/>
</dbReference>
<gene>
    <name evidence="4" type="ORF">C8D91_0145</name>
</gene>
<dbReference type="Pfam" id="PF00486">
    <property type="entry name" value="Trans_reg_C"/>
    <property type="match status" value="1"/>
</dbReference>
<feature type="DNA-binding region" description="OmpR/PhoB-type" evidence="2">
    <location>
        <begin position="1"/>
        <end position="95"/>
    </location>
</feature>
<dbReference type="EMBL" id="SNZB01000001">
    <property type="protein sequence ID" value="TDR23285.1"/>
    <property type="molecule type" value="Genomic_DNA"/>
</dbReference>
<dbReference type="SMART" id="SM00862">
    <property type="entry name" value="Trans_reg_C"/>
    <property type="match status" value="1"/>
</dbReference>
<dbReference type="OrthoDB" id="6199523at2"/>
<dbReference type="PROSITE" id="PS51755">
    <property type="entry name" value="OMPR_PHOB"/>
    <property type="match status" value="1"/>
</dbReference>
<organism evidence="4 5">
    <name type="scientific">Marinicella litoralis</name>
    <dbReference type="NCBI Taxonomy" id="644220"/>
    <lineage>
        <taxon>Bacteria</taxon>
        <taxon>Pseudomonadati</taxon>
        <taxon>Pseudomonadota</taxon>
        <taxon>Gammaproteobacteria</taxon>
        <taxon>Lysobacterales</taxon>
        <taxon>Marinicellaceae</taxon>
        <taxon>Marinicella</taxon>
    </lineage>
</organism>
<proteinExistence type="predicted"/>
<keyword evidence="1 2" id="KW-0238">DNA-binding</keyword>
<dbReference type="RefSeq" id="WP_099018062.1">
    <property type="nucleotide sequence ID" value="NZ_NIHB01000001.1"/>
</dbReference>
<dbReference type="InterPro" id="IPR016032">
    <property type="entry name" value="Sig_transdc_resp-reg_C-effctor"/>
</dbReference>
<dbReference type="GO" id="GO:0000160">
    <property type="term" value="P:phosphorelay signal transduction system"/>
    <property type="evidence" value="ECO:0007669"/>
    <property type="project" value="InterPro"/>
</dbReference>